<evidence type="ECO:0000313" key="6">
    <source>
        <dbReference type="Proteomes" id="UP000264215"/>
    </source>
</evidence>
<feature type="region of interest" description="Disordered" evidence="1">
    <location>
        <begin position="439"/>
        <end position="474"/>
    </location>
</feature>
<keyword evidence="4" id="KW-0645">Protease</keyword>
<dbReference type="InterPro" id="IPR008757">
    <property type="entry name" value="Peptidase_M6-like_domain"/>
</dbReference>
<dbReference type="Proteomes" id="UP000264215">
    <property type="component" value="Unassembled WGS sequence"/>
</dbReference>
<feature type="domain" description="Peptidase M6-like" evidence="2">
    <location>
        <begin position="140"/>
        <end position="354"/>
    </location>
</feature>
<dbReference type="GO" id="GO:0006508">
    <property type="term" value="P:proteolysis"/>
    <property type="evidence" value="ECO:0007669"/>
    <property type="project" value="UniProtKB-KW"/>
</dbReference>
<reference evidence="4" key="1">
    <citation type="journal article" date="2015" name="MBio">
        <title>Genome-resolved metagenomic analysis reveals roles for candidate phyla and other microbial community members in biogeochemical transformations in oil reservoirs.</title>
        <authorList>
            <person name="Hu P."/>
            <person name="Tom L."/>
            <person name="Singh A."/>
            <person name="Thomas B.C."/>
            <person name="Baker B.J."/>
            <person name="Piceno Y.M."/>
            <person name="Andersen G.L."/>
            <person name="Banfield J.F."/>
        </authorList>
    </citation>
    <scope>NUCLEOTIDE SEQUENCE [LARGE SCALE GENOMIC DNA]</scope>
    <source>
        <strain evidence="4">46_70</strain>
    </source>
</reference>
<dbReference type="EMBL" id="DQBS01000043">
    <property type="protein sequence ID" value="HCO69301.1"/>
    <property type="molecule type" value="Genomic_DNA"/>
</dbReference>
<dbReference type="SUPFAM" id="SSF55486">
    <property type="entry name" value="Metalloproteases ('zincins'), catalytic domain"/>
    <property type="match status" value="1"/>
</dbReference>
<protein>
    <submittedName>
        <fullName evidence="4">M6 family metalloprotease domain-containing protein</fullName>
    </submittedName>
</protein>
<dbReference type="Proteomes" id="UP000055014">
    <property type="component" value="Unassembled WGS sequence"/>
</dbReference>
<keyword evidence="4" id="KW-0378">Hydrolase</keyword>
<evidence type="ECO:0000259" key="2">
    <source>
        <dbReference type="Pfam" id="PF05547"/>
    </source>
</evidence>
<dbReference type="GO" id="GO:0008237">
    <property type="term" value="F:metallopeptidase activity"/>
    <property type="evidence" value="ECO:0007669"/>
    <property type="project" value="UniProtKB-KW"/>
</dbReference>
<dbReference type="PATRIC" id="fig|1236046.5.peg.921"/>
<gene>
    <name evidence="3" type="ORF">DIT26_01740</name>
    <name evidence="4" type="ORF">XE02_0147</name>
</gene>
<dbReference type="EMBL" id="LGGW01000006">
    <property type="protein sequence ID" value="KUK91233.1"/>
    <property type="molecule type" value="Genomic_DNA"/>
</dbReference>
<feature type="compositionally biased region" description="Basic and acidic residues" evidence="1">
    <location>
        <begin position="439"/>
        <end position="453"/>
    </location>
</feature>
<organism evidence="4 5">
    <name type="scientific">Mesotoga infera</name>
    <dbReference type="NCBI Taxonomy" id="1236046"/>
    <lineage>
        <taxon>Bacteria</taxon>
        <taxon>Thermotogati</taxon>
        <taxon>Thermotogota</taxon>
        <taxon>Thermotogae</taxon>
        <taxon>Kosmotogales</taxon>
        <taxon>Kosmotogaceae</taxon>
        <taxon>Mesotoga</taxon>
    </lineage>
</organism>
<dbReference type="PANTHER" id="PTHR41775">
    <property type="entry name" value="SECRETED PROTEIN-RELATED"/>
    <property type="match status" value="1"/>
</dbReference>
<keyword evidence="4" id="KW-0482">Metalloprotease</keyword>
<evidence type="ECO:0000313" key="5">
    <source>
        <dbReference type="Proteomes" id="UP000055014"/>
    </source>
</evidence>
<feature type="compositionally biased region" description="Low complexity" evidence="1">
    <location>
        <begin position="460"/>
        <end position="474"/>
    </location>
</feature>
<name>A0A101I9Q0_9BACT</name>
<sequence length="689" mass="77278">MIGRFFLLCIIATVLFSTVLTGAPSFGGVITAYQPDGTRIEFMQYGDEYQNFILDLYGRPLKQDLLSRFWHYGVFVDGEILRSDLLKGIDQPIGISSFEPHQLCESLNFSLQSAYEFRDAAVLSEGTIRIPVILIDYPDYPHTYHVEDFEEIIFSSYPELAPLGSVRDYYSEVSNGSLNLSGEVYGWYTAEEPKDYYSENEFELVREAISKANEDIEFSHYDSNDDGVVDMIIVIHEGMGRELSGDQLDIWSFQSRLFNYETNDGVTADLFTIQPERVDWPTEDGGDPVKGIATIGVMAHETGHLFGLPDLYDYSGATWGIGYWGMMAYGCWNYVDRPGDMPAHFSAWSKTKLGWSEPLEISKLSGDFFLEDVKVGGRLLKFSNSSRPKEYFLLENRAKSGFDYALPGEGLLIYHIDDAVYGNSGERKQVYLLQADGRDDLMDPSSRENRGDDGDPYPGSSNNTSVSSETTPNSNWYDESLSGLELSSISYHDNEIYLDLGSRKTEFVLFDTVISENGNGIMALKLIETETPIASILLLFELDSVQIDDIIVSERFDETRREITSSADGFQIKLSLVSVESDEFLPGAVVTILSSGNSKTSILESALLTAEYSDGSIMESFIDSKTNPEDINGDGLFDESDRQIFSEKYFTKYGDETWDMFSTLCDFDNDDSVGSSLIDIALFGIYSVR</sequence>
<proteinExistence type="predicted"/>
<accession>A0A101I9Q0</accession>
<evidence type="ECO:0000313" key="4">
    <source>
        <dbReference type="EMBL" id="KUK91233.1"/>
    </source>
</evidence>
<dbReference type="PANTHER" id="PTHR41775:SF1">
    <property type="entry name" value="PEPTIDASE M6-LIKE DOMAIN-CONTAINING PROTEIN"/>
    <property type="match status" value="1"/>
</dbReference>
<dbReference type="AlphaFoldDB" id="A0A101I9Q0"/>
<comment type="caution">
    <text evidence="4">The sequence shown here is derived from an EMBL/GenBank/DDBJ whole genome shotgun (WGS) entry which is preliminary data.</text>
</comment>
<evidence type="ECO:0000256" key="1">
    <source>
        <dbReference type="SAM" id="MobiDB-lite"/>
    </source>
</evidence>
<reference evidence="5" key="2">
    <citation type="journal article" date="2015" name="MBio">
        <title>Genome-Resolved Metagenomic Analysis Reveals Roles for Candidate Phyla and Other Microbial Community Members in Biogeochemical Transformations in Oil Reservoirs.</title>
        <authorList>
            <person name="Hu P."/>
            <person name="Tom L."/>
            <person name="Singh A."/>
            <person name="Thomas B.C."/>
            <person name="Baker B.J."/>
            <person name="Piceno Y.M."/>
            <person name="Andersen G.L."/>
            <person name="Banfield J.F."/>
        </authorList>
    </citation>
    <scope>NUCLEOTIDE SEQUENCE [LARGE SCALE GENOMIC DNA]</scope>
</reference>
<reference evidence="3 6" key="3">
    <citation type="journal article" date="2018" name="Nat. Biotechnol.">
        <title>A standardized bacterial taxonomy based on genome phylogeny substantially revises the tree of life.</title>
        <authorList>
            <person name="Parks D.H."/>
            <person name="Chuvochina M."/>
            <person name="Waite D.W."/>
            <person name="Rinke C."/>
            <person name="Skarshewski A."/>
            <person name="Chaumeil P.A."/>
            <person name="Hugenholtz P."/>
        </authorList>
    </citation>
    <scope>NUCLEOTIDE SEQUENCE [LARGE SCALE GENOMIC DNA]</scope>
    <source>
        <strain evidence="3">UBA9905</strain>
    </source>
</reference>
<dbReference type="NCBIfam" id="TIGR03296">
    <property type="entry name" value="M6dom_TIGR03296"/>
    <property type="match status" value="1"/>
</dbReference>
<dbReference type="Pfam" id="PF05547">
    <property type="entry name" value="Peptidase_M6"/>
    <property type="match status" value="1"/>
</dbReference>
<evidence type="ECO:0000313" key="3">
    <source>
        <dbReference type="EMBL" id="HCO69301.1"/>
    </source>
</evidence>